<proteinExistence type="predicted"/>
<gene>
    <name evidence="1" type="ORF">LCGC14_2941050</name>
</gene>
<dbReference type="EMBL" id="LAZR01058991">
    <property type="protein sequence ID" value="KKK68739.1"/>
    <property type="molecule type" value="Genomic_DNA"/>
</dbReference>
<feature type="non-terminal residue" evidence="1">
    <location>
        <position position="77"/>
    </location>
</feature>
<sequence>MQFELTRTTAKFGVFNPREEKNKGNAFDLPFSVTLGSEILAMLAPTNDVDQDDDSLAGVLFTQEGHVARPSINPIVI</sequence>
<name>A0A0F8ZQQ2_9ZZZZ</name>
<reference evidence="1" key="1">
    <citation type="journal article" date="2015" name="Nature">
        <title>Complex archaea that bridge the gap between prokaryotes and eukaryotes.</title>
        <authorList>
            <person name="Spang A."/>
            <person name="Saw J.H."/>
            <person name="Jorgensen S.L."/>
            <person name="Zaremba-Niedzwiedzka K."/>
            <person name="Martijn J."/>
            <person name="Lind A.E."/>
            <person name="van Eijk R."/>
            <person name="Schleper C."/>
            <person name="Guy L."/>
            <person name="Ettema T.J."/>
        </authorList>
    </citation>
    <scope>NUCLEOTIDE SEQUENCE</scope>
</reference>
<accession>A0A0F8ZQQ2</accession>
<evidence type="ECO:0000313" key="1">
    <source>
        <dbReference type="EMBL" id="KKK68739.1"/>
    </source>
</evidence>
<protein>
    <submittedName>
        <fullName evidence="1">Uncharacterized protein</fullName>
    </submittedName>
</protein>
<dbReference type="AlphaFoldDB" id="A0A0F8ZQQ2"/>
<comment type="caution">
    <text evidence="1">The sequence shown here is derived from an EMBL/GenBank/DDBJ whole genome shotgun (WGS) entry which is preliminary data.</text>
</comment>
<organism evidence="1">
    <name type="scientific">marine sediment metagenome</name>
    <dbReference type="NCBI Taxonomy" id="412755"/>
    <lineage>
        <taxon>unclassified sequences</taxon>
        <taxon>metagenomes</taxon>
        <taxon>ecological metagenomes</taxon>
    </lineage>
</organism>